<dbReference type="Gene3D" id="3.20.20.70">
    <property type="entry name" value="Aldolase class I"/>
    <property type="match status" value="1"/>
</dbReference>
<sequence>MLCGLIDVGRFDPAHLRHLPAVGESLDALWLRGPMLTYDEWLTWGTTIRELVPSVPLWIGGHIRAAQALQASGLQWPARYAWIKRGTTKWRGPVVASIHSLSEFEERQEADGFVWGHAFASRSKPGLMPRSRASLEEILKRTAKPVLAIGGINAHTVCDVVSWGVAGVVVGDGIWQQSQPEHAAAAIKQVWTQRKGDIIRW</sequence>
<protein>
    <recommendedName>
        <fullName evidence="3">Thiamine phosphate synthase/TenI domain-containing protein</fullName>
    </recommendedName>
</protein>
<dbReference type="InterPro" id="IPR036206">
    <property type="entry name" value="ThiamineP_synth_sf"/>
</dbReference>
<reference evidence="4 5" key="1">
    <citation type="journal article" date="2019" name="Sci. Rep.">
        <title>Sulfobacillus thermotolerans: new insights into resistance and metabolic capacities of acidophilic chemolithotrophs.</title>
        <authorList>
            <person name="Panyushkina A.E."/>
            <person name="Babenko V.V."/>
            <person name="Nikitina A.S."/>
            <person name="Selezneva O.V."/>
            <person name="Tsaplina I.A."/>
            <person name="Letarova M.A."/>
            <person name="Kostryukova E.S."/>
            <person name="Letarov A.V."/>
        </authorList>
    </citation>
    <scope>NUCLEOTIDE SEQUENCE [LARGE SCALE GENOMIC DNA]</scope>
    <source>
        <strain evidence="4 5">Kr1</strain>
    </source>
</reference>
<proteinExistence type="predicted"/>
<evidence type="ECO:0000259" key="3">
    <source>
        <dbReference type="Pfam" id="PF02581"/>
    </source>
</evidence>
<dbReference type="SUPFAM" id="SSF51391">
    <property type="entry name" value="Thiamin phosphate synthase"/>
    <property type="match status" value="1"/>
</dbReference>
<name>A0ABM6RUV0_9FIRM</name>
<organism evidence="4 5">
    <name type="scientific">Sulfobacillus thermotolerans</name>
    <dbReference type="NCBI Taxonomy" id="338644"/>
    <lineage>
        <taxon>Bacteria</taxon>
        <taxon>Bacillati</taxon>
        <taxon>Bacillota</taxon>
        <taxon>Clostridia</taxon>
        <taxon>Eubacteriales</taxon>
        <taxon>Clostridiales Family XVII. Incertae Sedis</taxon>
        <taxon>Sulfobacillus</taxon>
    </lineage>
</organism>
<dbReference type="InterPro" id="IPR022998">
    <property type="entry name" value="ThiamineP_synth_TenI"/>
</dbReference>
<dbReference type="Pfam" id="PF02581">
    <property type="entry name" value="TMP-TENI"/>
    <property type="match status" value="1"/>
</dbReference>
<dbReference type="PANTHER" id="PTHR20857">
    <property type="entry name" value="THIAMINE-PHOSPHATE PYROPHOSPHORYLASE"/>
    <property type="match status" value="1"/>
</dbReference>
<comment type="pathway">
    <text evidence="1">Cofactor biosynthesis; thiamine diphosphate biosynthesis.</text>
</comment>
<evidence type="ECO:0000313" key="5">
    <source>
        <dbReference type="Proteomes" id="UP000325292"/>
    </source>
</evidence>
<feature type="domain" description="Thiamine phosphate synthase/TenI" evidence="3">
    <location>
        <begin position="26"/>
        <end position="173"/>
    </location>
</feature>
<dbReference type="EMBL" id="CP019454">
    <property type="protein sequence ID" value="AUW95193.1"/>
    <property type="molecule type" value="Genomic_DNA"/>
</dbReference>
<evidence type="ECO:0000313" key="4">
    <source>
        <dbReference type="EMBL" id="AUW95193.1"/>
    </source>
</evidence>
<dbReference type="InterPro" id="IPR013785">
    <property type="entry name" value="Aldolase_TIM"/>
</dbReference>
<dbReference type="PANTHER" id="PTHR20857:SF22">
    <property type="entry name" value="THIAZOLE TAUTOMERASE"/>
    <property type="match status" value="1"/>
</dbReference>
<dbReference type="Proteomes" id="UP000325292">
    <property type="component" value="Chromosome"/>
</dbReference>
<gene>
    <name evidence="4" type="ORF">BXT84_15515</name>
</gene>
<dbReference type="CDD" id="cd00564">
    <property type="entry name" value="TMP_TenI"/>
    <property type="match status" value="1"/>
</dbReference>
<keyword evidence="5" id="KW-1185">Reference proteome</keyword>
<accession>A0ABM6RUV0</accession>
<evidence type="ECO:0000256" key="1">
    <source>
        <dbReference type="ARBA" id="ARBA00004948"/>
    </source>
</evidence>
<keyword evidence="2" id="KW-0784">Thiamine biosynthesis</keyword>
<evidence type="ECO:0000256" key="2">
    <source>
        <dbReference type="ARBA" id="ARBA00022977"/>
    </source>
</evidence>